<keyword evidence="1" id="KW-0472">Membrane</keyword>
<dbReference type="Proteomes" id="UP000324222">
    <property type="component" value="Unassembled WGS sequence"/>
</dbReference>
<organism evidence="2 3">
    <name type="scientific">Portunus trituberculatus</name>
    <name type="common">Swimming crab</name>
    <name type="synonym">Neptunus trituberculatus</name>
    <dbReference type="NCBI Taxonomy" id="210409"/>
    <lineage>
        <taxon>Eukaryota</taxon>
        <taxon>Metazoa</taxon>
        <taxon>Ecdysozoa</taxon>
        <taxon>Arthropoda</taxon>
        <taxon>Crustacea</taxon>
        <taxon>Multicrustacea</taxon>
        <taxon>Malacostraca</taxon>
        <taxon>Eumalacostraca</taxon>
        <taxon>Eucarida</taxon>
        <taxon>Decapoda</taxon>
        <taxon>Pleocyemata</taxon>
        <taxon>Brachyura</taxon>
        <taxon>Eubrachyura</taxon>
        <taxon>Portunoidea</taxon>
        <taxon>Portunidae</taxon>
        <taxon>Portuninae</taxon>
        <taxon>Portunus</taxon>
    </lineage>
</organism>
<dbReference type="AlphaFoldDB" id="A0A5B7CZU8"/>
<dbReference type="EMBL" id="VSRR010000415">
    <property type="protein sequence ID" value="MPC15292.1"/>
    <property type="molecule type" value="Genomic_DNA"/>
</dbReference>
<feature type="transmembrane region" description="Helical" evidence="1">
    <location>
        <begin position="12"/>
        <end position="32"/>
    </location>
</feature>
<evidence type="ECO:0000256" key="1">
    <source>
        <dbReference type="SAM" id="Phobius"/>
    </source>
</evidence>
<protein>
    <submittedName>
        <fullName evidence="2">Uncharacterized protein</fullName>
    </submittedName>
</protein>
<keyword evidence="3" id="KW-1185">Reference proteome</keyword>
<name>A0A5B7CZU8_PORTR</name>
<comment type="caution">
    <text evidence="2">The sequence shown here is derived from an EMBL/GenBank/DDBJ whole genome shotgun (WGS) entry which is preliminary data.</text>
</comment>
<evidence type="ECO:0000313" key="3">
    <source>
        <dbReference type="Proteomes" id="UP000324222"/>
    </source>
</evidence>
<keyword evidence="1" id="KW-1133">Transmembrane helix</keyword>
<reference evidence="2 3" key="1">
    <citation type="submission" date="2019-05" db="EMBL/GenBank/DDBJ databases">
        <title>Another draft genome of Portunus trituberculatus and its Hox gene families provides insights of decapod evolution.</title>
        <authorList>
            <person name="Jeong J.-H."/>
            <person name="Song I."/>
            <person name="Kim S."/>
            <person name="Choi T."/>
            <person name="Kim D."/>
            <person name="Ryu S."/>
            <person name="Kim W."/>
        </authorList>
    </citation>
    <scope>NUCLEOTIDE SEQUENCE [LARGE SCALE GENOMIC DNA]</scope>
    <source>
        <tissue evidence="2">Muscle</tissue>
    </source>
</reference>
<evidence type="ECO:0000313" key="2">
    <source>
        <dbReference type="EMBL" id="MPC15292.1"/>
    </source>
</evidence>
<sequence length="59" mass="6875">MGNNSVWNYKRIFLYINLGVDFTSYDFMIVICEDLIHFTRLYQIVTSAAYVCLARVSAD</sequence>
<proteinExistence type="predicted"/>
<keyword evidence="1" id="KW-0812">Transmembrane</keyword>
<gene>
    <name evidence="2" type="ORF">E2C01_008079</name>
</gene>
<accession>A0A5B7CZU8</accession>